<gene>
    <name evidence="1" type="ORF">EDD79_104720</name>
</gene>
<evidence type="ECO:0000313" key="1">
    <source>
        <dbReference type="EMBL" id="TCP97192.1"/>
    </source>
</evidence>
<organism evidence="1 2">
    <name type="scientific">Serpentinicella alkaliphila</name>
    <dbReference type="NCBI Taxonomy" id="1734049"/>
    <lineage>
        <taxon>Bacteria</taxon>
        <taxon>Bacillati</taxon>
        <taxon>Bacillota</taxon>
        <taxon>Clostridia</taxon>
        <taxon>Peptostreptococcales</taxon>
        <taxon>Natronincolaceae</taxon>
        <taxon>Serpentinicella</taxon>
    </lineage>
</organism>
<reference evidence="1 2" key="1">
    <citation type="submission" date="2019-03" db="EMBL/GenBank/DDBJ databases">
        <title>Genomic Encyclopedia of Type Strains, Phase IV (KMG-IV): sequencing the most valuable type-strain genomes for metagenomic binning, comparative biology and taxonomic classification.</title>
        <authorList>
            <person name="Goeker M."/>
        </authorList>
    </citation>
    <scope>NUCLEOTIDE SEQUENCE [LARGE SCALE GENOMIC DNA]</scope>
    <source>
        <strain evidence="1 2">DSM 100013</strain>
    </source>
</reference>
<sequence length="73" mass="8521">MYIRQMCLISFEQIMEYQQETKLEMILSQINVSKIASSMRKCFGTKGPKGNDPFSFIYALIAMQVEKYKLLNT</sequence>
<evidence type="ECO:0008006" key="3">
    <source>
        <dbReference type="Google" id="ProtNLM"/>
    </source>
</evidence>
<protein>
    <recommendedName>
        <fullName evidence="3">Transposase-like protein DUF772</fullName>
    </recommendedName>
</protein>
<dbReference type="RefSeq" id="WP_132849506.1">
    <property type="nucleotide sequence ID" value="NZ_SLYC01000047.1"/>
</dbReference>
<name>A0A4R2TQA3_9FIRM</name>
<dbReference type="EMBL" id="SLYC01000047">
    <property type="protein sequence ID" value="TCP97192.1"/>
    <property type="molecule type" value="Genomic_DNA"/>
</dbReference>
<proteinExistence type="predicted"/>
<accession>A0A4R2TQA3</accession>
<dbReference type="OrthoDB" id="2015878at2"/>
<dbReference type="Proteomes" id="UP000295504">
    <property type="component" value="Unassembled WGS sequence"/>
</dbReference>
<keyword evidence="2" id="KW-1185">Reference proteome</keyword>
<evidence type="ECO:0000313" key="2">
    <source>
        <dbReference type="Proteomes" id="UP000295504"/>
    </source>
</evidence>
<dbReference type="AlphaFoldDB" id="A0A4R2TQA3"/>
<comment type="caution">
    <text evidence="1">The sequence shown here is derived from an EMBL/GenBank/DDBJ whole genome shotgun (WGS) entry which is preliminary data.</text>
</comment>